<dbReference type="InterPro" id="IPR001680">
    <property type="entry name" value="WD40_rpt"/>
</dbReference>
<evidence type="ECO:0000256" key="2">
    <source>
        <dbReference type="ARBA" id="ARBA00022737"/>
    </source>
</evidence>
<dbReference type="SMART" id="SM00320">
    <property type="entry name" value="WD40"/>
    <property type="match status" value="7"/>
</dbReference>
<dbReference type="InterPro" id="IPR015943">
    <property type="entry name" value="WD40/YVTN_repeat-like_dom_sf"/>
</dbReference>
<feature type="domain" description="NACHT" evidence="5">
    <location>
        <begin position="302"/>
        <end position="447"/>
    </location>
</feature>
<evidence type="ECO:0000313" key="7">
    <source>
        <dbReference type="Proteomes" id="UP000663853"/>
    </source>
</evidence>
<keyword evidence="1 3" id="KW-0853">WD repeat</keyword>
<evidence type="ECO:0000259" key="5">
    <source>
        <dbReference type="PROSITE" id="PS50837"/>
    </source>
</evidence>
<dbReference type="EMBL" id="CAJMXA010000653">
    <property type="protein sequence ID" value="CAE6438464.1"/>
    <property type="molecule type" value="Genomic_DNA"/>
</dbReference>
<dbReference type="InterPro" id="IPR019775">
    <property type="entry name" value="WD40_repeat_CS"/>
</dbReference>
<feature type="repeat" description="WD" evidence="3">
    <location>
        <begin position="1098"/>
        <end position="1139"/>
    </location>
</feature>
<feature type="compositionally biased region" description="Polar residues" evidence="4">
    <location>
        <begin position="27"/>
        <end position="39"/>
    </location>
</feature>
<dbReference type="Pfam" id="PF24883">
    <property type="entry name" value="NPHP3_N"/>
    <property type="match status" value="1"/>
</dbReference>
<sequence length="1304" mass="143270">MPSTTGVPKSKKGFLSFLRNDIRRLSSRSSPPATPSLQPAPQKALSSIVVGETRAPKDTSGATGVTSSSSERRVIFHTVATPAEIRVESTKSECGSFRADGSSTLDPTGKTAIGNIFWNALRASLQGWRDTPTILVHLSLAAGILLECFDKLEAAAKKQEDYENLAKELTRLSESLTGLTKWSTPIILMTKAISSVDMGVEQQAKKLKQNLDQNGDAEDVMRPYREILTLFRKLQANLSLSAWSVTNERSVNKRLKELNPATLATYDSTLSSDINRRGCTEGTRTEVLSDLDSWVDGSDTPSVYWMNGMAGTGKTTIAYTFSERLERHERLGASFFCTRTSADCRDVMRVVPAIAYQLARYSIPFQSALYEILGKEPNPGSKDAEKQFERLLRDPLREVKDVMPDNLVVVIDALDECNDHEGVQTLLDTLFRYAQDVPLRFLVTSRPEPGIYERMTMDVQSRAALHLHDIETSLVQADIQLYLKEELAFIAPTEIQIGTLAQRSGGLFVYAAGLVRYIRSGKRFANPHQRLRELLSLAHEATKKYVEIDALYTSILASIFEEARMDQTEADDVKLVLRAVLNAQEPISIETVAALAGVDDTQRVRLALLPLRSVLHQSEQTGLVSTLGHSFTDFMFDHERSGSYFCDPGEHSQLIVQQCFAIMKEQLRFNICQLESSTLLDDQVHNIRSGVQRRISSTLAYACRNWASHLTSAPKSDDLLRVLGEFLTYRLLFWIEVLSLRQELQIGVDSLLKVKQWLMDTFSSPDLVTLLEDAYIFVQSFAASPASQSTPHIYISALQLCPRTSAVYKHYSKFIKSSTEVHANLIECEVNAHPSSPSWAVESGVLSIAYSPDGTRVAVGCENGTVSICDAYVGSTLVGPLRAHENWVRCVVFSPDGTRVLSASSDCTIRMWDAWSGESIAASFKGHTHPVKSIAFSSDGSHAVSGSWDNTVRVWNAADGAPVMDPLEGHTWGVNCVAFSPDGTLVASGGNDHIVRLWNIRHDPTGFDVTTLKGHAGAVMCISFTPDGTRLVSGSADCTIRVWNVSNGELVTHLLQGCTHLVYSVAVSPDGRCVASGSADHTLRVWDIDNGNLVAGPFVGHSSGVRSVTFSPEGSRLLSGSQDRSIKTWDIHKRGALSSSISSSRDQTPEHGNPVADSIDRTWTISCIPGRIYSNTHTIRSWTIRQDELAALTSHGHADGPAAAFSWSLGGSHSAYCSHPVHHSLALTETTVSVEGRMVTNAPKGWRFRSDGWIVDCNSALLFWAPLSSVSLHMFDHALFVFCQTGGAFILTKQGETLANQWQE</sequence>
<dbReference type="PROSITE" id="PS00678">
    <property type="entry name" value="WD_REPEATS_1"/>
    <property type="match status" value="4"/>
</dbReference>
<dbReference type="PANTHER" id="PTHR22847">
    <property type="entry name" value="WD40 REPEAT PROTEIN"/>
    <property type="match status" value="1"/>
</dbReference>
<dbReference type="Gene3D" id="2.130.10.10">
    <property type="entry name" value="YVTN repeat-like/Quinoprotein amine dehydrogenase"/>
    <property type="match status" value="3"/>
</dbReference>
<dbReference type="PROSITE" id="PS50294">
    <property type="entry name" value="WD_REPEATS_REGION"/>
    <property type="match status" value="6"/>
</dbReference>
<feature type="region of interest" description="Disordered" evidence="4">
    <location>
        <begin position="24"/>
        <end position="45"/>
    </location>
</feature>
<proteinExistence type="predicted"/>
<gene>
    <name evidence="6" type="ORF">RDB_LOCUS33455</name>
</gene>
<accession>A0A8H2XYY4</accession>
<dbReference type="Pfam" id="PF00400">
    <property type="entry name" value="WD40"/>
    <property type="match status" value="7"/>
</dbReference>
<comment type="caution">
    <text evidence="6">The sequence shown here is derived from an EMBL/GenBank/DDBJ whole genome shotgun (WGS) entry which is preliminary data.</text>
</comment>
<dbReference type="PRINTS" id="PR00320">
    <property type="entry name" value="GPROTEINBRPT"/>
</dbReference>
<dbReference type="InterPro" id="IPR020472">
    <property type="entry name" value="WD40_PAC1"/>
</dbReference>
<dbReference type="InterPro" id="IPR036322">
    <property type="entry name" value="WD40_repeat_dom_sf"/>
</dbReference>
<dbReference type="Gene3D" id="3.40.50.300">
    <property type="entry name" value="P-loop containing nucleotide triphosphate hydrolases"/>
    <property type="match status" value="1"/>
</dbReference>
<dbReference type="GO" id="GO:1990234">
    <property type="term" value="C:transferase complex"/>
    <property type="evidence" value="ECO:0007669"/>
    <property type="project" value="UniProtKB-ARBA"/>
</dbReference>
<feature type="repeat" description="WD" evidence="3">
    <location>
        <begin position="1055"/>
        <end position="1096"/>
    </location>
</feature>
<feature type="repeat" description="WD" evidence="3">
    <location>
        <begin position="1012"/>
        <end position="1053"/>
    </location>
</feature>
<reference evidence="6" key="1">
    <citation type="submission" date="2021-01" db="EMBL/GenBank/DDBJ databases">
        <authorList>
            <person name="Kaushik A."/>
        </authorList>
    </citation>
    <scope>NUCLEOTIDE SEQUENCE</scope>
    <source>
        <strain evidence="6">AG6-10EEA</strain>
    </source>
</reference>
<dbReference type="Proteomes" id="UP000663853">
    <property type="component" value="Unassembled WGS sequence"/>
</dbReference>
<dbReference type="InterPro" id="IPR027417">
    <property type="entry name" value="P-loop_NTPase"/>
</dbReference>
<dbReference type="SUPFAM" id="SSF50978">
    <property type="entry name" value="WD40 repeat-like"/>
    <property type="match status" value="1"/>
</dbReference>
<dbReference type="InterPro" id="IPR007111">
    <property type="entry name" value="NACHT_NTPase"/>
</dbReference>
<feature type="repeat" description="WD" evidence="3">
    <location>
        <begin position="967"/>
        <end position="1001"/>
    </location>
</feature>
<dbReference type="PANTHER" id="PTHR22847:SF637">
    <property type="entry name" value="WD REPEAT DOMAIN 5B"/>
    <property type="match status" value="1"/>
</dbReference>
<dbReference type="CDD" id="cd00200">
    <property type="entry name" value="WD40"/>
    <property type="match status" value="1"/>
</dbReference>
<keyword evidence="2" id="KW-0677">Repeat</keyword>
<evidence type="ECO:0000256" key="4">
    <source>
        <dbReference type="SAM" id="MobiDB-lite"/>
    </source>
</evidence>
<dbReference type="PROSITE" id="PS50837">
    <property type="entry name" value="NACHT"/>
    <property type="match status" value="1"/>
</dbReference>
<name>A0A8H2XYY4_9AGAM</name>
<dbReference type="PROSITE" id="PS50082">
    <property type="entry name" value="WD_REPEATS_2"/>
    <property type="match status" value="6"/>
</dbReference>
<evidence type="ECO:0000313" key="6">
    <source>
        <dbReference type="EMBL" id="CAE6438464.1"/>
    </source>
</evidence>
<protein>
    <recommendedName>
        <fullName evidence="5">NACHT domain-containing protein</fullName>
    </recommendedName>
</protein>
<evidence type="ECO:0000256" key="3">
    <source>
        <dbReference type="PROSITE-ProRule" id="PRU00221"/>
    </source>
</evidence>
<evidence type="ECO:0000256" key="1">
    <source>
        <dbReference type="ARBA" id="ARBA00022574"/>
    </source>
</evidence>
<feature type="repeat" description="WD" evidence="3">
    <location>
        <begin position="924"/>
        <end position="965"/>
    </location>
</feature>
<dbReference type="InterPro" id="IPR056884">
    <property type="entry name" value="NPHP3-like_N"/>
</dbReference>
<feature type="repeat" description="WD" evidence="3">
    <location>
        <begin position="881"/>
        <end position="922"/>
    </location>
</feature>
<organism evidence="6 7">
    <name type="scientific">Rhizoctonia solani</name>
    <dbReference type="NCBI Taxonomy" id="456999"/>
    <lineage>
        <taxon>Eukaryota</taxon>
        <taxon>Fungi</taxon>
        <taxon>Dikarya</taxon>
        <taxon>Basidiomycota</taxon>
        <taxon>Agaricomycotina</taxon>
        <taxon>Agaricomycetes</taxon>
        <taxon>Cantharellales</taxon>
        <taxon>Ceratobasidiaceae</taxon>
        <taxon>Rhizoctonia</taxon>
    </lineage>
</organism>
<dbReference type="SUPFAM" id="SSF52540">
    <property type="entry name" value="P-loop containing nucleoside triphosphate hydrolases"/>
    <property type="match status" value="1"/>
</dbReference>